<protein>
    <submittedName>
        <fullName evidence="1">Lipase</fullName>
    </submittedName>
</protein>
<dbReference type="RefSeq" id="WP_098188248.1">
    <property type="nucleotide sequence ID" value="NZ_JARMBS010000044.1"/>
</dbReference>
<evidence type="ECO:0000313" key="2">
    <source>
        <dbReference type="Proteomes" id="UP001248134"/>
    </source>
</evidence>
<sequence>MTLNPAPLPEKDVKKYGNGFDMENIRNVINEKDTLHLGAKAADMVIPGKNIYNA</sequence>
<name>A0AAJ3V432_9BACI</name>
<organism evidence="1 2">
    <name type="scientific">Bacillus pseudomycoides</name>
    <dbReference type="NCBI Taxonomy" id="64104"/>
    <lineage>
        <taxon>Bacteria</taxon>
        <taxon>Bacillati</taxon>
        <taxon>Bacillota</taxon>
        <taxon>Bacilli</taxon>
        <taxon>Bacillales</taxon>
        <taxon>Bacillaceae</taxon>
        <taxon>Bacillus</taxon>
        <taxon>Bacillus cereus group</taxon>
    </lineage>
</organism>
<proteinExistence type="predicted"/>
<gene>
    <name evidence="1" type="ORF">FOS08_27225</name>
</gene>
<evidence type="ECO:0000313" key="1">
    <source>
        <dbReference type="EMBL" id="MDR4329405.1"/>
    </source>
</evidence>
<reference evidence="1" key="1">
    <citation type="submission" date="2019-07" db="EMBL/GenBank/DDBJ databases">
        <title>Phylogenomic Reclassification of ATCC Bacillus Strains and Various Taxa within the Genus Bacillus.</title>
        <authorList>
            <person name="Riojas M.A."/>
            <person name="Frank A.M."/>
            <person name="Fenn S.L."/>
            <person name="King S.P."/>
            <person name="Brower S.M."/>
            <person name="Hazbon M.H."/>
        </authorList>
    </citation>
    <scope>NUCLEOTIDE SEQUENCE</scope>
    <source>
        <strain evidence="1">NR-12239</strain>
    </source>
</reference>
<dbReference type="Proteomes" id="UP001248134">
    <property type="component" value="Unassembled WGS sequence"/>
</dbReference>
<dbReference type="AlphaFoldDB" id="A0AAJ3V432"/>
<dbReference type="EMBL" id="VLYX01000064">
    <property type="protein sequence ID" value="MDR4329405.1"/>
    <property type="molecule type" value="Genomic_DNA"/>
</dbReference>
<comment type="caution">
    <text evidence="1">The sequence shown here is derived from an EMBL/GenBank/DDBJ whole genome shotgun (WGS) entry which is preliminary data.</text>
</comment>
<accession>A0AAJ3V432</accession>